<reference evidence="3 4" key="1">
    <citation type="submission" date="2024-07" db="EMBL/GenBank/DDBJ databases">
        <title>Marimonas sp.nov., isolated from tidal-flat sediment.</title>
        <authorList>
            <person name="Jayan J.N."/>
            <person name="Lee S.S."/>
        </authorList>
    </citation>
    <scope>NUCLEOTIDE SEQUENCE [LARGE SCALE GENOMIC DNA]</scope>
    <source>
        <strain evidence="3 4">MJW-29</strain>
    </source>
</reference>
<dbReference type="CDD" id="cd07814">
    <property type="entry name" value="SRPBCC_CalC_Aha1-like"/>
    <property type="match status" value="1"/>
</dbReference>
<dbReference type="InterPro" id="IPR023393">
    <property type="entry name" value="START-like_dom_sf"/>
</dbReference>
<dbReference type="SUPFAM" id="SSF55961">
    <property type="entry name" value="Bet v1-like"/>
    <property type="match status" value="1"/>
</dbReference>
<name>A0ABV3RHB8_9RHOB</name>
<proteinExistence type="inferred from homology"/>
<comment type="similarity">
    <text evidence="1">Belongs to the AHA1 family.</text>
</comment>
<dbReference type="Gene3D" id="3.30.530.20">
    <property type="match status" value="1"/>
</dbReference>
<dbReference type="Proteomes" id="UP001556098">
    <property type="component" value="Unassembled WGS sequence"/>
</dbReference>
<sequence>MSDIHLEREFAVTPERLFDVVSTRAELIRWWGHDGWTFTDENIDFSRTGPWFADMRSEEGNRYKLSGQVTLVNRPRSIGFTWAWHDDEDKRGPESHVTFTISETGVGAKLEVDHRELASDDIAAQHARGWAGPLGRLSRLLSDERKP</sequence>
<dbReference type="EMBL" id="JBFNXX010000001">
    <property type="protein sequence ID" value="MEW9918047.1"/>
    <property type="molecule type" value="Genomic_DNA"/>
</dbReference>
<evidence type="ECO:0000313" key="3">
    <source>
        <dbReference type="EMBL" id="MEW9918047.1"/>
    </source>
</evidence>
<keyword evidence="4" id="KW-1185">Reference proteome</keyword>
<evidence type="ECO:0000256" key="1">
    <source>
        <dbReference type="ARBA" id="ARBA00006817"/>
    </source>
</evidence>
<protein>
    <submittedName>
        <fullName evidence="3">SRPBCC domain-containing protein</fullName>
    </submittedName>
</protein>
<accession>A0ABV3RHB8</accession>
<dbReference type="RefSeq" id="WP_367875748.1">
    <property type="nucleotide sequence ID" value="NZ_JBFNXX010000001.1"/>
</dbReference>
<gene>
    <name evidence="3" type="ORF">AB2B41_00390</name>
</gene>
<dbReference type="InterPro" id="IPR013538">
    <property type="entry name" value="ASHA1/2-like_C"/>
</dbReference>
<comment type="caution">
    <text evidence="3">The sequence shown here is derived from an EMBL/GenBank/DDBJ whole genome shotgun (WGS) entry which is preliminary data.</text>
</comment>
<evidence type="ECO:0000259" key="2">
    <source>
        <dbReference type="Pfam" id="PF08327"/>
    </source>
</evidence>
<evidence type="ECO:0000313" key="4">
    <source>
        <dbReference type="Proteomes" id="UP001556098"/>
    </source>
</evidence>
<dbReference type="Pfam" id="PF08327">
    <property type="entry name" value="AHSA1"/>
    <property type="match status" value="1"/>
</dbReference>
<feature type="domain" description="Activator of Hsp90 ATPase homologue 1/2-like C-terminal" evidence="2">
    <location>
        <begin position="12"/>
        <end position="141"/>
    </location>
</feature>
<organism evidence="3 4">
    <name type="scientific">Sulfitobacter sediminis</name>
    <dbReference type="NCBI Taxonomy" id="3234186"/>
    <lineage>
        <taxon>Bacteria</taxon>
        <taxon>Pseudomonadati</taxon>
        <taxon>Pseudomonadota</taxon>
        <taxon>Alphaproteobacteria</taxon>
        <taxon>Rhodobacterales</taxon>
        <taxon>Roseobacteraceae</taxon>
        <taxon>Sulfitobacter</taxon>
    </lineage>
</organism>